<organism evidence="1 2">
    <name type="scientific">Listeria aquatica</name>
    <dbReference type="NCBI Taxonomy" id="1494960"/>
    <lineage>
        <taxon>Bacteria</taxon>
        <taxon>Bacillati</taxon>
        <taxon>Bacillota</taxon>
        <taxon>Bacilli</taxon>
        <taxon>Bacillales</taxon>
        <taxon>Listeriaceae</taxon>
        <taxon>Listeria</taxon>
    </lineage>
</organism>
<gene>
    <name evidence="1" type="ORF">HB912_12380</name>
</gene>
<evidence type="ECO:0000313" key="1">
    <source>
        <dbReference type="EMBL" id="MBC1522445.1"/>
    </source>
</evidence>
<accession>A0A841ZTE4</accession>
<sequence>MTIKEFDIFLDKNLLAKQAFIKAALEYQQAKNKRRPAKKRWVDEKIEKATERMWNDFVKGAYEKISPNISKQALNPHKEWIQFIEKNEVLEGLEQSIYEIEFE</sequence>
<evidence type="ECO:0000313" key="2">
    <source>
        <dbReference type="Proteomes" id="UP000559885"/>
    </source>
</evidence>
<name>A0A841ZTE4_9LIST</name>
<comment type="caution">
    <text evidence="1">The sequence shown here is derived from an EMBL/GenBank/DDBJ whole genome shotgun (WGS) entry which is preliminary data.</text>
</comment>
<dbReference type="EMBL" id="JAARRM010000007">
    <property type="protein sequence ID" value="MBC1522445.1"/>
    <property type="molecule type" value="Genomic_DNA"/>
</dbReference>
<reference evidence="1 2" key="1">
    <citation type="submission" date="2020-03" db="EMBL/GenBank/DDBJ databases">
        <title>Soil Listeria distribution.</title>
        <authorList>
            <person name="Liao J."/>
            <person name="Wiedmann M."/>
        </authorList>
    </citation>
    <scope>NUCLEOTIDE SEQUENCE [LARGE SCALE GENOMIC DNA]</scope>
    <source>
        <strain evidence="1 2">FSL L7-1507</strain>
    </source>
</reference>
<dbReference type="AlphaFoldDB" id="A0A841ZTE4"/>
<dbReference type="Proteomes" id="UP000559885">
    <property type="component" value="Unassembled WGS sequence"/>
</dbReference>
<protein>
    <submittedName>
        <fullName evidence="1">Uncharacterized protein</fullName>
    </submittedName>
</protein>
<proteinExistence type="predicted"/>
<dbReference type="RefSeq" id="WP_185375004.1">
    <property type="nucleotide sequence ID" value="NZ_JAARRM010000007.1"/>
</dbReference>